<dbReference type="NCBIfam" id="NF041440">
    <property type="entry name" value="hydrolase_YghX"/>
    <property type="match status" value="1"/>
</dbReference>
<dbReference type="InterPro" id="IPR029058">
    <property type="entry name" value="AB_hydrolase_fold"/>
</dbReference>
<dbReference type="GO" id="GO:0016787">
    <property type="term" value="F:hydrolase activity"/>
    <property type="evidence" value="ECO:0007669"/>
    <property type="project" value="UniProtKB-KW"/>
</dbReference>
<dbReference type="EMBL" id="CP009048">
    <property type="protein sequence ID" value="AIL62027.1"/>
    <property type="molecule type" value="Genomic_DNA"/>
</dbReference>
<dbReference type="Pfam" id="PF01738">
    <property type="entry name" value="DLH"/>
    <property type="match status" value="1"/>
</dbReference>
<reference evidence="3 4" key="1">
    <citation type="submission" date="2014-07" db="EMBL/GenBank/DDBJ databases">
        <authorList>
            <person name="Lee K."/>
            <person name="Lim J.Y."/>
            <person name="Hwang I."/>
        </authorList>
    </citation>
    <scope>NUCLEOTIDE SEQUENCE [LARGE SCALE GENOMIC DNA]</scope>
    <source>
        <strain evidence="3 4">KL28</strain>
    </source>
</reference>
<proteinExistence type="predicted"/>
<accession>A0A077F9C5</accession>
<dbReference type="InterPro" id="IPR002925">
    <property type="entry name" value="Dienelactn_hydro"/>
</dbReference>
<dbReference type="HOGENOM" id="CLU_054590_7_2_6"/>
<feature type="domain" description="Dienelactone hydrolase" evidence="1">
    <location>
        <begin position="84"/>
        <end position="294"/>
    </location>
</feature>
<protein>
    <submittedName>
        <fullName evidence="3">Dienelactone hydrolase family protein</fullName>
    </submittedName>
</protein>
<dbReference type="InterPro" id="IPR057802">
    <property type="entry name" value="YqhI_dom"/>
</dbReference>
<dbReference type="KEGG" id="palk:PSAKL28_28350"/>
<keyword evidence="3" id="KW-0378">Hydrolase</keyword>
<dbReference type="eggNOG" id="COG0412">
    <property type="taxonomic scope" value="Bacteria"/>
</dbReference>
<dbReference type="InterPro" id="IPR048094">
    <property type="entry name" value="YghX_hydrolase-like"/>
</dbReference>
<dbReference type="PROSITE" id="PS51318">
    <property type="entry name" value="TAT"/>
    <property type="match status" value="1"/>
</dbReference>
<evidence type="ECO:0000313" key="4">
    <source>
        <dbReference type="Proteomes" id="UP000028931"/>
    </source>
</evidence>
<feature type="domain" description="YqhI" evidence="2">
    <location>
        <begin position="1"/>
        <end position="35"/>
    </location>
</feature>
<dbReference type="InterPro" id="IPR006311">
    <property type="entry name" value="TAT_signal"/>
</dbReference>
<dbReference type="SUPFAM" id="SSF53474">
    <property type="entry name" value="alpha/beta-Hydrolases"/>
    <property type="match status" value="1"/>
</dbReference>
<dbReference type="AlphaFoldDB" id="A0A077F9C5"/>
<sequence>MERLTAKDFAPELLELYDYYAHGQINRREFLDRAAAFTLAGMTASALLASLSPNYALAQQVAANDPDIIAEYVTYPSPRGHGQVRGYLVRPAKVQGKVPGVVVVHENRGLNPYIEDVARRLAKAGFVALAPDGLTSVGGYPGDDDKGRALQEKVDPQKLMNDFFAAIEWLMKNEYTTGKVGITGFCYGGGVANAAAVAYPELGAAVSFYGRQPDTKDVAKIKAPVLLHYGELDTRINEGWPAYERALKATGKTFEAYFYPGANHGFHNDTTPRYDEAAAKLAWERTLDWFRRYLA</sequence>
<name>A0A077F9C5_9PSED</name>
<dbReference type="Pfam" id="PF23678">
    <property type="entry name" value="YqhI"/>
    <property type="match status" value="1"/>
</dbReference>
<organism evidence="3 4">
    <name type="scientific">Pseudomonas alkylphenolica</name>
    <dbReference type="NCBI Taxonomy" id="237609"/>
    <lineage>
        <taxon>Bacteria</taxon>
        <taxon>Pseudomonadati</taxon>
        <taxon>Pseudomonadota</taxon>
        <taxon>Gammaproteobacteria</taxon>
        <taxon>Pseudomonadales</taxon>
        <taxon>Pseudomonadaceae</taxon>
        <taxon>Pseudomonas</taxon>
    </lineage>
</organism>
<dbReference type="PANTHER" id="PTHR46623:SF6">
    <property type="entry name" value="ALPHA_BETA-HYDROLASES SUPERFAMILY PROTEIN"/>
    <property type="match status" value="1"/>
</dbReference>
<dbReference type="InterPro" id="IPR051049">
    <property type="entry name" value="Dienelactone_hydrolase-like"/>
</dbReference>
<dbReference type="PANTHER" id="PTHR46623">
    <property type="entry name" value="CARBOXYMETHYLENEBUTENOLIDASE-RELATED"/>
    <property type="match status" value="1"/>
</dbReference>
<evidence type="ECO:0000259" key="1">
    <source>
        <dbReference type="Pfam" id="PF01738"/>
    </source>
</evidence>
<dbReference type="Proteomes" id="UP000028931">
    <property type="component" value="Chromosome"/>
</dbReference>
<dbReference type="Gene3D" id="3.40.50.1820">
    <property type="entry name" value="alpha/beta hydrolase"/>
    <property type="match status" value="1"/>
</dbReference>
<dbReference type="RefSeq" id="WP_038616658.1">
    <property type="nucleotide sequence ID" value="NZ_CP009048.1"/>
</dbReference>
<dbReference type="OrthoDB" id="9787933at2"/>
<gene>
    <name evidence="3" type="ORF">PSAKL28_28350</name>
</gene>
<evidence type="ECO:0000259" key="2">
    <source>
        <dbReference type="Pfam" id="PF23678"/>
    </source>
</evidence>
<evidence type="ECO:0000313" key="3">
    <source>
        <dbReference type="EMBL" id="AIL62027.1"/>
    </source>
</evidence>